<reference evidence="2 3" key="1">
    <citation type="submission" date="2018-08" db="EMBL/GenBank/DDBJ databases">
        <title>A genome reference for cultivated species of the human gut microbiota.</title>
        <authorList>
            <person name="Zou Y."/>
            <person name="Xue W."/>
            <person name="Luo G."/>
        </authorList>
    </citation>
    <scope>NUCLEOTIDE SEQUENCE [LARGE SCALE GENOMIC DNA]</scope>
    <source>
        <strain evidence="2 3">AM30-13AC</strain>
    </source>
</reference>
<keyword evidence="1" id="KW-0175">Coiled coil</keyword>
<dbReference type="RefSeq" id="WP_118083293.1">
    <property type="nucleotide sequence ID" value="NZ_QSJS01000001.1"/>
</dbReference>
<comment type="caution">
    <text evidence="2">The sequence shown here is derived from an EMBL/GenBank/DDBJ whole genome shotgun (WGS) entry which is preliminary data.</text>
</comment>
<gene>
    <name evidence="2" type="ORF">DW775_00930</name>
</gene>
<evidence type="ECO:0008006" key="4">
    <source>
        <dbReference type="Google" id="ProtNLM"/>
    </source>
</evidence>
<accession>A0A414I237</accession>
<dbReference type="Proteomes" id="UP000284835">
    <property type="component" value="Unassembled WGS sequence"/>
</dbReference>
<name>A0A414I237_9FIRM</name>
<dbReference type="SUPFAM" id="SSF52540">
    <property type="entry name" value="P-loop containing nucleoside triphosphate hydrolases"/>
    <property type="match status" value="1"/>
</dbReference>
<feature type="coiled-coil region" evidence="1">
    <location>
        <begin position="96"/>
        <end position="145"/>
    </location>
</feature>
<dbReference type="InterPro" id="IPR027417">
    <property type="entry name" value="P-loop_NTPase"/>
</dbReference>
<dbReference type="AlphaFoldDB" id="A0A414I237"/>
<evidence type="ECO:0000313" key="2">
    <source>
        <dbReference type="EMBL" id="RHD98081.1"/>
    </source>
</evidence>
<dbReference type="EMBL" id="QSJS01000001">
    <property type="protein sequence ID" value="RHD98081.1"/>
    <property type="molecule type" value="Genomic_DNA"/>
</dbReference>
<organism evidence="2 3">
    <name type="scientific">Agathobacter rectalis</name>
    <dbReference type="NCBI Taxonomy" id="39491"/>
    <lineage>
        <taxon>Bacteria</taxon>
        <taxon>Bacillati</taxon>
        <taxon>Bacillota</taxon>
        <taxon>Clostridia</taxon>
        <taxon>Lachnospirales</taxon>
        <taxon>Lachnospiraceae</taxon>
        <taxon>Agathobacter</taxon>
    </lineage>
</organism>
<evidence type="ECO:0000313" key="3">
    <source>
        <dbReference type="Proteomes" id="UP000284835"/>
    </source>
</evidence>
<evidence type="ECO:0000256" key="1">
    <source>
        <dbReference type="SAM" id="Coils"/>
    </source>
</evidence>
<proteinExistence type="predicted"/>
<sequence length="606" mass="71430">MSKLYESRKTNLNYPLGKDEVGYIFKSDNINKIIERINKKMYGSYLVGGVVGTGKSSLLDIAAGYTHTKSLVIHVNFYNEYDVLDRFTTLVLEYLIESVEREKEDSDKELKTILDEIKLKLEYEIKQQIEKKEAVNSEIKEVYKEKTTLNSRLGMKFKKIFTADINTKGKREDKNEIENKDNKLINMSTTMSKTENDRLEDIFKIVSRLEKRNIIFVFDELDKMKANVLGKLFKRYKKLFVEKNIFSFFIVDDLMYIKYSDNNINKNKIYTYLTGKYYMPLLTFEETIRYCVMMFGEKKYLLCLMEYYNTLGNYRLLNIDHEKYKYVDKVTIIKAYILINVIKQFELSYLEKCYLDLIVKNIKAIIEEVTKLRKLQIEELKKYLKKNKKVIDKVWPESDVLIKSVIETINKICPNAVKVDSNNNVIIDFNFMYLNYDVFVNAALSQRREEWSKEELEYIQLSDMYYSMNKADRRYTHISYLRNDIIPLKVADNNPSTYEEALINLIKANLGENELQVIILKRNRGEESLFKDDNEYTGIVVVDNGVFQVAYYVDKGCYDSEALYAKKNLINFSEKYGVNVKQMVICNAIDLNKNIGEIVKMYNSDD</sequence>
<protein>
    <recommendedName>
        <fullName evidence="4">KAP NTPase domain-containing protein</fullName>
    </recommendedName>
</protein>